<evidence type="ECO:0000313" key="5">
    <source>
        <dbReference type="Proteomes" id="UP000663879"/>
    </source>
</evidence>
<accession>A0A814A9G9</accession>
<name>A0A814A9G9_9BILA</name>
<evidence type="ECO:0000313" key="4">
    <source>
        <dbReference type="EMBL" id="CAF0910386.1"/>
    </source>
</evidence>
<dbReference type="SMART" id="SM00694">
    <property type="entry name" value="DysFC"/>
    <property type="match status" value="1"/>
</dbReference>
<feature type="non-terminal residue" evidence="4">
    <location>
        <position position="1"/>
    </location>
</feature>
<dbReference type="Pfam" id="PF19193">
    <property type="entry name" value="Tectonin"/>
    <property type="match status" value="2"/>
</dbReference>
<dbReference type="OrthoDB" id="72441at2759"/>
<feature type="domain" description="Peroxin/Ferlin" evidence="2">
    <location>
        <begin position="67"/>
        <end position="131"/>
    </location>
</feature>
<evidence type="ECO:0000259" key="2">
    <source>
        <dbReference type="SMART" id="SM00693"/>
    </source>
</evidence>
<dbReference type="AlphaFoldDB" id="A0A814A9G9"/>
<organism evidence="4 5">
    <name type="scientific">Brachionus calyciflorus</name>
    <dbReference type="NCBI Taxonomy" id="104777"/>
    <lineage>
        <taxon>Eukaryota</taxon>
        <taxon>Metazoa</taxon>
        <taxon>Spiralia</taxon>
        <taxon>Gnathifera</taxon>
        <taxon>Rotifera</taxon>
        <taxon>Eurotatoria</taxon>
        <taxon>Monogononta</taxon>
        <taxon>Pseudotrocha</taxon>
        <taxon>Ploima</taxon>
        <taxon>Brachionidae</taxon>
        <taxon>Brachionus</taxon>
    </lineage>
</organism>
<dbReference type="PANTHER" id="PTHR23250">
    <property type="entry name" value="DYSFERLIN-RELATED"/>
    <property type="match status" value="1"/>
</dbReference>
<dbReference type="SMART" id="SM00706">
    <property type="entry name" value="TECPR"/>
    <property type="match status" value="3"/>
</dbReference>
<evidence type="ECO:0000259" key="3">
    <source>
        <dbReference type="SMART" id="SM00694"/>
    </source>
</evidence>
<sequence>MNRAYIVSNDGRIFYAEPDSNSFNLLEYNTTNINNVKIKRVSSSPWCLWSISSNLNLYLFVYLLDTPFEHQEITYENQRRYNFLNKNSFSNKLLPTDRPHFSSREGDQNLPKESFKLPSSNWTWKTDWNYELNASDGWEYAVDFPSNYHPDISVTSFVRRRKWMRNRIFTTYHQFIKIDNPSNKEYILDVSIGGWLIPFKEKGYLSVWIVSSAGRLYFRKNVSHWNPEGDEWILIPVQEKIEVLGCSCSARGDLWIITSQGEALMRTGISRDQPYGTGWSTIQSPTSIARIKEISLGTNSIWCLDNQGQVFYRAGITNKNPQGNKWVYIPSFMSDISCSISDQVWTFNLMENSIFFRYGIDDENLSGIGWKTINLKYNLNSRVKFQEDSQEEIKERSFTLDTSSICSENEPDSKIQEKKTEEKIVENNFIDIEYSIYDEDYQSSNAKDTTPISDSNNNQENSSTTINEPINLEKFQKIKRIESLGNYVQQTNIELDNYINNLIQKDEFNNENLEISEIKNNNSTNSEISQVINLSETSSVLSEISEQSSNSKINDLSEMDIKSICINSFRINQIPAKWHDTQGSLKPSDSFSNIEFKRKINSQWRNLVLSDLIKRNIREFVTIDKISVPYENDSTWSRKETFQILYRNKLISCILEIVHSSESVKKNVIFIKLLNKSDDKLEQKINFEDILVIKPYVLESRKSLPCFGIYLKNSPNNLPLIFCASSKSQMNEWINQISIYCTKVNFLSYSLNSALSLVTNDGYSYFFFVENDSPIYLSQLDGHFKQIEKHTNGFTYGCGENGKFWFLKAPNKNVLESYKGPYDQSDELEIYTYENQRWNVVASLSGLLNSKAGFTKLGLPTDRYPWSDETGKIRRRK</sequence>
<reference evidence="4" key="1">
    <citation type="submission" date="2021-02" db="EMBL/GenBank/DDBJ databases">
        <authorList>
            <person name="Nowell W R."/>
        </authorList>
    </citation>
    <scope>NUCLEOTIDE SEQUENCE</scope>
    <source>
        <strain evidence="4">Ploen Becks lab</strain>
    </source>
</reference>
<dbReference type="InterPro" id="IPR006624">
    <property type="entry name" value="Beta-propeller_rpt_TECPR"/>
</dbReference>
<dbReference type="InterPro" id="IPR006614">
    <property type="entry name" value="Peroxin/Ferlin"/>
</dbReference>
<protein>
    <recommendedName>
        <fullName evidence="2 3">Peroxin/Ferlin domain-containing protein</fullName>
    </recommendedName>
</protein>
<dbReference type="EMBL" id="CAJNOC010002066">
    <property type="protein sequence ID" value="CAF0910386.1"/>
    <property type="molecule type" value="Genomic_DNA"/>
</dbReference>
<feature type="region of interest" description="Disordered" evidence="1">
    <location>
        <begin position="443"/>
        <end position="468"/>
    </location>
</feature>
<evidence type="ECO:0000256" key="1">
    <source>
        <dbReference type="SAM" id="MobiDB-lite"/>
    </source>
</evidence>
<proteinExistence type="predicted"/>
<feature type="domain" description="Peroxin/Ferlin" evidence="3">
    <location>
        <begin position="137"/>
        <end position="170"/>
    </location>
</feature>
<keyword evidence="5" id="KW-1185">Reference proteome</keyword>
<dbReference type="SMART" id="SM00693">
    <property type="entry name" value="DysFN"/>
    <property type="match status" value="1"/>
</dbReference>
<dbReference type="GO" id="GO:0016020">
    <property type="term" value="C:membrane"/>
    <property type="evidence" value="ECO:0007669"/>
    <property type="project" value="InterPro"/>
</dbReference>
<dbReference type="Proteomes" id="UP000663879">
    <property type="component" value="Unassembled WGS sequence"/>
</dbReference>
<gene>
    <name evidence="4" type="ORF">OXX778_LOCUS11871</name>
</gene>
<dbReference type="PANTHER" id="PTHR23250:SF1">
    <property type="entry name" value="TECTONIN BETA-PROPELLER REPEAT-CONTAINING PROTEIN 1"/>
    <property type="match status" value="1"/>
</dbReference>
<dbReference type="SUPFAM" id="SSF50729">
    <property type="entry name" value="PH domain-like"/>
    <property type="match status" value="1"/>
</dbReference>
<dbReference type="InterPro" id="IPR051513">
    <property type="entry name" value="Tectonin_beta-prop"/>
</dbReference>
<comment type="caution">
    <text evidence="4">The sequence shown here is derived from an EMBL/GenBank/DDBJ whole genome shotgun (WGS) entry which is preliminary data.</text>
</comment>